<dbReference type="Pfam" id="PF05869">
    <property type="entry name" value="Dam"/>
    <property type="match status" value="1"/>
</dbReference>
<protein>
    <submittedName>
        <fullName evidence="1">DNA N-6-adenine-methyltransferase</fullName>
    </submittedName>
</protein>
<reference evidence="1" key="1">
    <citation type="journal article" date="2021" name="Proc. Natl. Acad. Sci. U.S.A.">
        <title>A Catalog of Tens of Thousands of Viruses from Human Metagenomes Reveals Hidden Associations with Chronic Diseases.</title>
        <authorList>
            <person name="Tisza M.J."/>
            <person name="Buck C.B."/>
        </authorList>
    </citation>
    <scope>NUCLEOTIDE SEQUENCE</scope>
    <source>
        <strain evidence="1">Ctu6J18</strain>
    </source>
</reference>
<dbReference type="GO" id="GO:0009307">
    <property type="term" value="P:DNA restriction-modification system"/>
    <property type="evidence" value="ECO:0007669"/>
    <property type="project" value="InterPro"/>
</dbReference>
<dbReference type="InterPro" id="IPR008593">
    <property type="entry name" value="Dam_MeTrfase"/>
</dbReference>
<proteinExistence type="predicted"/>
<dbReference type="GO" id="GO:0003677">
    <property type="term" value="F:DNA binding"/>
    <property type="evidence" value="ECO:0007669"/>
    <property type="project" value="InterPro"/>
</dbReference>
<dbReference type="NCBIfam" id="TIGR01712">
    <property type="entry name" value="phage_N6A_met"/>
    <property type="match status" value="1"/>
</dbReference>
<accession>A0A8S5TMX8</accession>
<dbReference type="EMBL" id="BK032862">
    <property type="protein sequence ID" value="DAF64487.1"/>
    <property type="molecule type" value="Genomic_DNA"/>
</dbReference>
<sequence>MANIDVMYSSKTDQWATPDDFFKELDQEFHFNLDPCADEQNHKCEKYFTKEDNGLSKDWGGYRVFCNPPYGRAITDWVEKAYREGTKDNTIVVMLIPARTDTRYFHDFIQHRSEIRFVKGRLKFGNSKQAAPFPSMVVIFRGAGM</sequence>
<evidence type="ECO:0000313" key="1">
    <source>
        <dbReference type="EMBL" id="DAF64487.1"/>
    </source>
</evidence>
<name>A0A8S5TMX8_9CAUD</name>
<organism evidence="1">
    <name type="scientific">Myoviridae sp. ctu6J18</name>
    <dbReference type="NCBI Taxonomy" id="2827714"/>
    <lineage>
        <taxon>Viruses</taxon>
        <taxon>Duplodnaviria</taxon>
        <taxon>Heunggongvirae</taxon>
        <taxon>Uroviricota</taxon>
        <taxon>Caudoviricetes</taxon>
    </lineage>
</organism>
<dbReference type="GO" id="GO:0009007">
    <property type="term" value="F:site-specific DNA-methyltransferase (adenine-specific) activity"/>
    <property type="evidence" value="ECO:0007669"/>
    <property type="project" value="InterPro"/>
</dbReference>